<gene>
    <name evidence="5" type="ORF">L3X37_14980</name>
</gene>
<dbReference type="InterPro" id="IPR036388">
    <property type="entry name" value="WH-like_DNA-bd_sf"/>
</dbReference>
<dbReference type="EMBL" id="JAKKDU010000026">
    <property type="protein sequence ID" value="MCF7569649.1"/>
    <property type="molecule type" value="Genomic_DNA"/>
</dbReference>
<keyword evidence="3" id="KW-0804">Transcription</keyword>
<dbReference type="AlphaFoldDB" id="A0AAE3JMS7"/>
<reference evidence="5" key="1">
    <citation type="submission" date="2022-01" db="EMBL/GenBank/DDBJ databases">
        <title>Draft genome sequence of Sabulilitoribacter arenilitoris KCTC 52401.</title>
        <authorList>
            <person name="Oh J.-S."/>
        </authorList>
    </citation>
    <scope>NUCLEOTIDE SEQUENCE</scope>
    <source>
        <strain evidence="5">HMF6543</strain>
    </source>
</reference>
<keyword evidence="6" id="KW-1185">Reference proteome</keyword>
<dbReference type="SUPFAM" id="SSF46785">
    <property type="entry name" value="Winged helix' DNA-binding domain"/>
    <property type="match status" value="1"/>
</dbReference>
<sequence>MELKVATEIGKCLSNQTRLQIMEWLKKPENNFPPHETLKHFNDGVCVTYIQEKSGLSQSTISTYLTNMEKCGLLISTRHGKWSYLKRNEQLIKEYSEYILK</sequence>
<feature type="domain" description="HTH arsR-type" evidence="4">
    <location>
        <begin position="1"/>
        <end position="101"/>
    </location>
</feature>
<dbReference type="RefSeq" id="WP_237240976.1">
    <property type="nucleotide sequence ID" value="NZ_JAKKDU010000026.1"/>
</dbReference>
<dbReference type="Proteomes" id="UP001199795">
    <property type="component" value="Unassembled WGS sequence"/>
</dbReference>
<evidence type="ECO:0000313" key="5">
    <source>
        <dbReference type="EMBL" id="MCF7569649.1"/>
    </source>
</evidence>
<dbReference type="PANTHER" id="PTHR33154:SF33">
    <property type="entry name" value="TRANSCRIPTIONAL REPRESSOR SDPR"/>
    <property type="match status" value="1"/>
</dbReference>
<dbReference type="PROSITE" id="PS50987">
    <property type="entry name" value="HTH_ARSR_2"/>
    <property type="match status" value="1"/>
</dbReference>
<keyword evidence="2" id="KW-0238">DNA-binding</keyword>
<proteinExistence type="predicted"/>
<dbReference type="Gene3D" id="1.10.10.10">
    <property type="entry name" value="Winged helix-like DNA-binding domain superfamily/Winged helix DNA-binding domain"/>
    <property type="match status" value="1"/>
</dbReference>
<accession>A0AAE3JMS7</accession>
<dbReference type="InterPro" id="IPR036390">
    <property type="entry name" value="WH_DNA-bd_sf"/>
</dbReference>
<evidence type="ECO:0000259" key="4">
    <source>
        <dbReference type="PROSITE" id="PS50987"/>
    </source>
</evidence>
<dbReference type="GO" id="GO:0003677">
    <property type="term" value="F:DNA binding"/>
    <property type="evidence" value="ECO:0007669"/>
    <property type="project" value="UniProtKB-KW"/>
</dbReference>
<evidence type="ECO:0000256" key="3">
    <source>
        <dbReference type="ARBA" id="ARBA00023163"/>
    </source>
</evidence>
<dbReference type="InterPro" id="IPR051081">
    <property type="entry name" value="HTH_MetalResp_TranReg"/>
</dbReference>
<dbReference type="InterPro" id="IPR001845">
    <property type="entry name" value="HTH_ArsR_DNA-bd_dom"/>
</dbReference>
<evidence type="ECO:0000256" key="2">
    <source>
        <dbReference type="ARBA" id="ARBA00023125"/>
    </source>
</evidence>
<evidence type="ECO:0000256" key="1">
    <source>
        <dbReference type="ARBA" id="ARBA00023015"/>
    </source>
</evidence>
<comment type="caution">
    <text evidence="5">The sequence shown here is derived from an EMBL/GenBank/DDBJ whole genome shotgun (WGS) entry which is preliminary data.</text>
</comment>
<dbReference type="InterPro" id="IPR011991">
    <property type="entry name" value="ArsR-like_HTH"/>
</dbReference>
<dbReference type="GO" id="GO:0003700">
    <property type="term" value="F:DNA-binding transcription factor activity"/>
    <property type="evidence" value="ECO:0007669"/>
    <property type="project" value="InterPro"/>
</dbReference>
<evidence type="ECO:0000313" key="6">
    <source>
        <dbReference type="Proteomes" id="UP001199795"/>
    </source>
</evidence>
<keyword evidence="1" id="KW-0805">Transcription regulation</keyword>
<dbReference type="CDD" id="cd00090">
    <property type="entry name" value="HTH_ARSR"/>
    <property type="match status" value="1"/>
</dbReference>
<organism evidence="5 6">
    <name type="scientific">Wocania arenilitoris</name>
    <dbReference type="NCBI Taxonomy" id="2044858"/>
    <lineage>
        <taxon>Bacteria</taxon>
        <taxon>Pseudomonadati</taxon>
        <taxon>Bacteroidota</taxon>
        <taxon>Flavobacteriia</taxon>
        <taxon>Flavobacteriales</taxon>
        <taxon>Flavobacteriaceae</taxon>
        <taxon>Wocania</taxon>
    </lineage>
</organism>
<dbReference type="SMART" id="SM00418">
    <property type="entry name" value="HTH_ARSR"/>
    <property type="match status" value="1"/>
</dbReference>
<protein>
    <submittedName>
        <fullName evidence="5">ArsR family transcriptional regulator</fullName>
    </submittedName>
</protein>
<name>A0AAE3JMS7_9FLAO</name>
<dbReference type="PANTHER" id="PTHR33154">
    <property type="entry name" value="TRANSCRIPTIONAL REGULATOR, ARSR FAMILY"/>
    <property type="match status" value="1"/>
</dbReference>